<accession>A0A9P8XU93</accession>
<feature type="region of interest" description="Disordered" evidence="8">
    <location>
        <begin position="183"/>
        <end position="358"/>
    </location>
</feature>
<evidence type="ECO:0000256" key="6">
    <source>
        <dbReference type="ARBA" id="ARBA00023306"/>
    </source>
</evidence>
<organism evidence="10 11">
    <name type="scientific">Microdochium trichocladiopsis</name>
    <dbReference type="NCBI Taxonomy" id="1682393"/>
    <lineage>
        <taxon>Eukaryota</taxon>
        <taxon>Fungi</taxon>
        <taxon>Dikarya</taxon>
        <taxon>Ascomycota</taxon>
        <taxon>Pezizomycotina</taxon>
        <taxon>Sordariomycetes</taxon>
        <taxon>Xylariomycetidae</taxon>
        <taxon>Xylariales</taxon>
        <taxon>Microdochiaceae</taxon>
        <taxon>Microdochium</taxon>
    </lineage>
</organism>
<dbReference type="GO" id="GO:0031298">
    <property type="term" value="C:replication fork protection complex"/>
    <property type="evidence" value="ECO:0007669"/>
    <property type="project" value="TreeGrafter"/>
</dbReference>
<evidence type="ECO:0000259" key="9">
    <source>
        <dbReference type="Pfam" id="PF07962"/>
    </source>
</evidence>
<dbReference type="GO" id="GO:0043111">
    <property type="term" value="P:replication fork arrest"/>
    <property type="evidence" value="ECO:0007669"/>
    <property type="project" value="TreeGrafter"/>
</dbReference>
<comment type="subcellular location">
    <subcellularLocation>
        <location evidence="1 7">Nucleus</location>
    </subcellularLocation>
</comment>
<feature type="compositionally biased region" description="Acidic residues" evidence="8">
    <location>
        <begin position="18"/>
        <end position="29"/>
    </location>
</feature>
<evidence type="ECO:0000256" key="8">
    <source>
        <dbReference type="SAM" id="MobiDB-lite"/>
    </source>
</evidence>
<dbReference type="InterPro" id="IPR040038">
    <property type="entry name" value="TIPIN/Csm3/Swi3"/>
</dbReference>
<feature type="compositionally biased region" description="Polar residues" evidence="8">
    <location>
        <begin position="250"/>
        <end position="267"/>
    </location>
</feature>
<keyword evidence="11" id="KW-1185">Reference proteome</keyword>
<evidence type="ECO:0000256" key="7">
    <source>
        <dbReference type="RuleBase" id="RU366049"/>
    </source>
</evidence>
<dbReference type="GO" id="GO:0031297">
    <property type="term" value="P:replication fork processing"/>
    <property type="evidence" value="ECO:0007669"/>
    <property type="project" value="UniProtKB-UniRule"/>
</dbReference>
<dbReference type="AlphaFoldDB" id="A0A9P8XU93"/>
<evidence type="ECO:0000256" key="1">
    <source>
        <dbReference type="ARBA" id="ARBA00004123"/>
    </source>
</evidence>
<gene>
    <name evidence="10" type="ORF">B0I36DRAFT_335542</name>
</gene>
<proteinExistence type="inferred from homology"/>
<comment type="caution">
    <text evidence="10">The sequence shown here is derived from an EMBL/GenBank/DDBJ whole genome shotgun (WGS) entry which is preliminary data.</text>
</comment>
<dbReference type="Proteomes" id="UP000756346">
    <property type="component" value="Unassembled WGS sequence"/>
</dbReference>
<evidence type="ECO:0000313" key="10">
    <source>
        <dbReference type="EMBL" id="KAH7018232.1"/>
    </source>
</evidence>
<feature type="region of interest" description="Disordered" evidence="8">
    <location>
        <begin position="149"/>
        <end position="168"/>
    </location>
</feature>
<evidence type="ECO:0000256" key="5">
    <source>
        <dbReference type="ARBA" id="ARBA00023242"/>
    </source>
</evidence>
<feature type="domain" description="Chromosome segregation in meiosis protein 3" evidence="9">
    <location>
        <begin position="69"/>
        <end position="150"/>
    </location>
</feature>
<evidence type="ECO:0000256" key="4">
    <source>
        <dbReference type="ARBA" id="ARBA00022880"/>
    </source>
</evidence>
<dbReference type="PANTHER" id="PTHR13220:SF11">
    <property type="entry name" value="TIMELESS-INTERACTING PROTEIN"/>
    <property type="match status" value="1"/>
</dbReference>
<dbReference type="GO" id="GO:0000076">
    <property type="term" value="P:DNA replication checkpoint signaling"/>
    <property type="evidence" value="ECO:0007669"/>
    <property type="project" value="UniProtKB-UniRule"/>
</dbReference>
<keyword evidence="6 7" id="KW-0131">Cell cycle</keyword>
<dbReference type="Pfam" id="PF07962">
    <property type="entry name" value="Swi3"/>
    <property type="match status" value="1"/>
</dbReference>
<dbReference type="EMBL" id="JAGTJQ010000011">
    <property type="protein sequence ID" value="KAH7018232.1"/>
    <property type="molecule type" value="Genomic_DNA"/>
</dbReference>
<feature type="compositionally biased region" description="Polar residues" evidence="8">
    <location>
        <begin position="326"/>
        <end position="338"/>
    </location>
</feature>
<protein>
    <recommendedName>
        <fullName evidence="7">Chromosome segregation in meiosis protein</fullName>
    </recommendedName>
</protein>
<feature type="region of interest" description="Disordered" evidence="8">
    <location>
        <begin position="1"/>
        <end position="48"/>
    </location>
</feature>
<comment type="similarity">
    <text evidence="2 7">Belongs to the CSM3 family.</text>
</comment>
<dbReference type="OrthoDB" id="437078at2759"/>
<dbReference type="RefSeq" id="XP_046006499.1">
    <property type="nucleotide sequence ID" value="XM_046155491.1"/>
</dbReference>
<name>A0A9P8XU93_9PEZI</name>
<dbReference type="InterPro" id="IPR012923">
    <property type="entry name" value="Csm3"/>
</dbReference>
<reference evidence="10" key="1">
    <citation type="journal article" date="2021" name="Nat. Commun.">
        <title>Genetic determinants of endophytism in the Arabidopsis root mycobiome.</title>
        <authorList>
            <person name="Mesny F."/>
            <person name="Miyauchi S."/>
            <person name="Thiergart T."/>
            <person name="Pickel B."/>
            <person name="Atanasova L."/>
            <person name="Karlsson M."/>
            <person name="Huettel B."/>
            <person name="Barry K.W."/>
            <person name="Haridas S."/>
            <person name="Chen C."/>
            <person name="Bauer D."/>
            <person name="Andreopoulos W."/>
            <person name="Pangilinan J."/>
            <person name="LaButti K."/>
            <person name="Riley R."/>
            <person name="Lipzen A."/>
            <person name="Clum A."/>
            <person name="Drula E."/>
            <person name="Henrissat B."/>
            <person name="Kohler A."/>
            <person name="Grigoriev I.V."/>
            <person name="Martin F.M."/>
            <person name="Hacquard S."/>
        </authorList>
    </citation>
    <scope>NUCLEOTIDE SEQUENCE</scope>
    <source>
        <strain evidence="10">MPI-CAGE-CH-0230</strain>
    </source>
</reference>
<evidence type="ECO:0000313" key="11">
    <source>
        <dbReference type="Proteomes" id="UP000756346"/>
    </source>
</evidence>
<keyword evidence="4" id="KW-0236">DNA replication inhibitor</keyword>
<evidence type="ECO:0000256" key="2">
    <source>
        <dbReference type="ARBA" id="ARBA00006075"/>
    </source>
</evidence>
<evidence type="ECO:0000256" key="3">
    <source>
        <dbReference type="ARBA" id="ARBA00022763"/>
    </source>
</evidence>
<dbReference type="GeneID" id="70185037"/>
<comment type="function">
    <text evidence="7">Plays an important role in the control of DNA replication and the maintenance of replication fork stability.</text>
</comment>
<feature type="compositionally biased region" description="Polar residues" evidence="8">
    <location>
        <begin position="1"/>
        <end position="14"/>
    </location>
</feature>
<keyword evidence="3 7" id="KW-0227">DNA damage</keyword>
<sequence>MSSAMSGRKSSPPTANLDIDDYDVDDDPFASEPEDKQKPASSKKRKDVTGLGIDEEVAVAKKARVPNVKLDETRLLSEKGIPRLRRKAGELKFKGKGHEFSDAARLLSFYQLWLDDLFPKARFLDALGMVEKAGHKKFMHMKRVEWINEGKPQSSRPEEDDVFGGGGEEQRDAAVFPAKVAPIFQNQASGRPKTPTPADVPDDEDDLYGATPKATNSVRPTGNSLFGNGGDDAPDDDDLDALMAEEEAQRTGSVSLFGNGGNVSSRPAQKLAPDEDDDLDALMAEYEAGPSLPVRQAPRDKVQSVDEAEDDLDALIAESEARAAPSANQAKTSPASSSLEKEADADEEAAMAEMDGLW</sequence>
<dbReference type="PANTHER" id="PTHR13220">
    <property type="entry name" value="TIMELESS INTERACTING-RELATED"/>
    <property type="match status" value="1"/>
</dbReference>
<keyword evidence="5 7" id="KW-0539">Nucleus</keyword>
<feature type="compositionally biased region" description="Polar residues" evidence="8">
    <location>
        <begin position="213"/>
        <end position="226"/>
    </location>
</feature>
<feature type="compositionally biased region" description="Acidic residues" evidence="8">
    <location>
        <begin position="232"/>
        <end position="246"/>
    </location>
</feature>
<dbReference type="GO" id="GO:0006974">
    <property type="term" value="P:DNA damage response"/>
    <property type="evidence" value="ECO:0007669"/>
    <property type="project" value="UniProtKB-KW"/>
</dbReference>
<dbReference type="GO" id="GO:0003677">
    <property type="term" value="F:DNA binding"/>
    <property type="evidence" value="ECO:0007669"/>
    <property type="project" value="TreeGrafter"/>
</dbReference>